<protein>
    <recommendedName>
        <fullName evidence="3">DUF8176 domain-containing protein</fullName>
    </recommendedName>
</protein>
<keyword evidence="2" id="KW-0812">Transmembrane</keyword>
<evidence type="ECO:0000256" key="2">
    <source>
        <dbReference type="SAM" id="Phobius"/>
    </source>
</evidence>
<evidence type="ECO:0000313" key="5">
    <source>
        <dbReference type="Proteomes" id="UP000565711"/>
    </source>
</evidence>
<feature type="compositionally biased region" description="Basic and acidic residues" evidence="1">
    <location>
        <begin position="100"/>
        <end position="110"/>
    </location>
</feature>
<proteinExistence type="predicted"/>
<evidence type="ECO:0000313" key="4">
    <source>
        <dbReference type="EMBL" id="NKY51145.1"/>
    </source>
</evidence>
<dbReference type="AlphaFoldDB" id="A0A846XZB3"/>
<gene>
    <name evidence="4" type="ORF">HGA08_13060</name>
</gene>
<keyword evidence="2" id="KW-1133">Transmembrane helix</keyword>
<organism evidence="4 5">
    <name type="scientific">Nocardia vermiculata</name>
    <dbReference type="NCBI Taxonomy" id="257274"/>
    <lineage>
        <taxon>Bacteria</taxon>
        <taxon>Bacillati</taxon>
        <taxon>Actinomycetota</taxon>
        <taxon>Actinomycetes</taxon>
        <taxon>Mycobacteriales</taxon>
        <taxon>Nocardiaceae</taxon>
        <taxon>Nocardia</taxon>
    </lineage>
</organism>
<keyword evidence="5" id="KW-1185">Reference proteome</keyword>
<reference evidence="4 5" key="1">
    <citation type="submission" date="2020-04" db="EMBL/GenBank/DDBJ databases">
        <title>MicrobeNet Type strains.</title>
        <authorList>
            <person name="Nicholson A.C."/>
        </authorList>
    </citation>
    <scope>NUCLEOTIDE SEQUENCE [LARGE SCALE GENOMIC DNA]</scope>
    <source>
        <strain evidence="4 5">JCM 12354</strain>
    </source>
</reference>
<name>A0A846XZB3_9NOCA</name>
<comment type="caution">
    <text evidence="4">The sequence shown here is derived from an EMBL/GenBank/DDBJ whole genome shotgun (WGS) entry which is preliminary data.</text>
</comment>
<feature type="compositionally biased region" description="Basic and acidic residues" evidence="1">
    <location>
        <begin position="165"/>
        <end position="181"/>
    </location>
</feature>
<dbReference type="Pfam" id="PF26527">
    <property type="entry name" value="DUF8176"/>
    <property type="match status" value="1"/>
</dbReference>
<evidence type="ECO:0000259" key="3">
    <source>
        <dbReference type="Pfam" id="PF26527"/>
    </source>
</evidence>
<feature type="transmembrane region" description="Helical" evidence="2">
    <location>
        <begin position="221"/>
        <end position="243"/>
    </location>
</feature>
<feature type="region of interest" description="Disordered" evidence="1">
    <location>
        <begin position="13"/>
        <end position="192"/>
    </location>
</feature>
<sequence>MLKPYKEVQRWYPALEPDHGAPAQVPGESDAVDDEADPGAPRYPHYIRDTEPEPFEIPFADEPATRRSEFIGGWADWVGTHAPGPDDDYPDSEGAVVPFSRDDEPGDGRTRGRRRARSSANRPSDDDAEESHGPGEQRGPARFGSTAEIDRDEDGFEASGRARARRGEIRTVDRGGRRGRPDSGPIPAAREFDLDEEVEWRAHGPASPPLRAYTRPGRTRVAVIATIAVLLLGVAGACALYLLQGKDDRAGAAPGDAGGAAVAASTTVGDGESPMMRLTAAGGDSSRERVAPAGGHCPTERFDHVLRGAEVGGTGSGPDAIMRFQHAYYVERSAARALEVVAPGAAVSPESVIARGIASVPQGTEYCVRVVTMAPDRYSVEVTERRPGAGPATYGRQLVTTAVVGGRTLITGITAG</sequence>
<evidence type="ECO:0000256" key="1">
    <source>
        <dbReference type="SAM" id="MobiDB-lite"/>
    </source>
</evidence>
<dbReference type="EMBL" id="JAAXOP010000006">
    <property type="protein sequence ID" value="NKY51145.1"/>
    <property type="molecule type" value="Genomic_DNA"/>
</dbReference>
<dbReference type="Proteomes" id="UP000565711">
    <property type="component" value="Unassembled WGS sequence"/>
</dbReference>
<dbReference type="RefSeq" id="WP_067872105.1">
    <property type="nucleotide sequence ID" value="NZ_JAAXOP010000006.1"/>
</dbReference>
<keyword evidence="2" id="KW-0472">Membrane</keyword>
<dbReference type="InterPro" id="IPR058489">
    <property type="entry name" value="DUF8176"/>
</dbReference>
<accession>A0A846XZB3</accession>
<feature type="domain" description="DUF8176" evidence="3">
    <location>
        <begin position="296"/>
        <end position="414"/>
    </location>
</feature>